<keyword evidence="2" id="KW-0808">Transferase</keyword>
<dbReference type="SUPFAM" id="SSF53756">
    <property type="entry name" value="UDP-Glycosyltransferase/glycogen phosphorylase"/>
    <property type="match status" value="1"/>
</dbReference>
<sequence length="117" mass="13311">MHSDQPTNAVLVTEILKVGLAVREWTEIVKAPTIESVVKRLMDSEEGEEVRKRAQELAVVVRRATEEGGASRVELDSFIAHICRDDDQLPKSGNNILHRIFLFLFTKFVCLVFFSLR</sequence>
<gene>
    <name evidence="2" type="ORF">PHJA_001239300</name>
</gene>
<feature type="transmembrane region" description="Helical" evidence="1">
    <location>
        <begin position="96"/>
        <end position="116"/>
    </location>
</feature>
<dbReference type="Gene3D" id="3.40.50.2000">
    <property type="entry name" value="Glycogen Phosphorylase B"/>
    <property type="match status" value="2"/>
</dbReference>
<dbReference type="GO" id="GO:1901135">
    <property type="term" value="P:carbohydrate derivative metabolic process"/>
    <property type="evidence" value="ECO:0007669"/>
    <property type="project" value="UniProtKB-ARBA"/>
</dbReference>
<keyword evidence="1" id="KW-0812">Transmembrane</keyword>
<dbReference type="Proteomes" id="UP000653305">
    <property type="component" value="Unassembled WGS sequence"/>
</dbReference>
<comment type="caution">
    <text evidence="2">The sequence shown here is derived from an EMBL/GenBank/DDBJ whole genome shotgun (WGS) entry which is preliminary data.</text>
</comment>
<name>A0A830C435_9LAMI</name>
<proteinExistence type="predicted"/>
<keyword evidence="1" id="KW-0472">Membrane</keyword>
<dbReference type="PANTHER" id="PTHR48044:SF48">
    <property type="entry name" value="GLYCOSYLTRANSFERASE"/>
    <property type="match status" value="1"/>
</dbReference>
<keyword evidence="3" id="KW-1185">Reference proteome</keyword>
<organism evidence="2 3">
    <name type="scientific">Phtheirospermum japonicum</name>
    <dbReference type="NCBI Taxonomy" id="374723"/>
    <lineage>
        <taxon>Eukaryota</taxon>
        <taxon>Viridiplantae</taxon>
        <taxon>Streptophyta</taxon>
        <taxon>Embryophyta</taxon>
        <taxon>Tracheophyta</taxon>
        <taxon>Spermatophyta</taxon>
        <taxon>Magnoliopsida</taxon>
        <taxon>eudicotyledons</taxon>
        <taxon>Gunneridae</taxon>
        <taxon>Pentapetalae</taxon>
        <taxon>asterids</taxon>
        <taxon>lamiids</taxon>
        <taxon>Lamiales</taxon>
        <taxon>Orobanchaceae</taxon>
        <taxon>Orobanchaceae incertae sedis</taxon>
        <taxon>Phtheirospermum</taxon>
    </lineage>
</organism>
<keyword evidence="1" id="KW-1133">Transmembrane helix</keyword>
<evidence type="ECO:0000313" key="3">
    <source>
        <dbReference type="Proteomes" id="UP000653305"/>
    </source>
</evidence>
<accession>A0A830C435</accession>
<dbReference type="EMBL" id="BMAC01000230">
    <property type="protein sequence ID" value="GFP90953.1"/>
    <property type="molecule type" value="Genomic_DNA"/>
</dbReference>
<evidence type="ECO:0000256" key="1">
    <source>
        <dbReference type="SAM" id="Phobius"/>
    </source>
</evidence>
<protein>
    <submittedName>
        <fullName evidence="2">Zeatin o-xylosyltransferase</fullName>
    </submittedName>
</protein>
<reference evidence="2" key="1">
    <citation type="submission" date="2020-07" db="EMBL/GenBank/DDBJ databases">
        <title>Ethylene signaling mediates host invasion by parasitic plants.</title>
        <authorList>
            <person name="Yoshida S."/>
        </authorList>
    </citation>
    <scope>NUCLEOTIDE SEQUENCE</scope>
    <source>
        <strain evidence="2">Okayama</strain>
    </source>
</reference>
<dbReference type="AlphaFoldDB" id="A0A830C435"/>
<evidence type="ECO:0000313" key="2">
    <source>
        <dbReference type="EMBL" id="GFP90953.1"/>
    </source>
</evidence>
<dbReference type="GO" id="GO:0008194">
    <property type="term" value="F:UDP-glycosyltransferase activity"/>
    <property type="evidence" value="ECO:0007669"/>
    <property type="project" value="UniProtKB-ARBA"/>
</dbReference>
<dbReference type="PANTHER" id="PTHR48044">
    <property type="entry name" value="GLYCOSYLTRANSFERASE"/>
    <property type="match status" value="1"/>
</dbReference>
<dbReference type="OrthoDB" id="5835829at2759"/>